<evidence type="ECO:0000256" key="2">
    <source>
        <dbReference type="ARBA" id="ARBA00012418"/>
    </source>
</evidence>
<keyword evidence="7" id="KW-0479">Metal-binding</keyword>
<accession>A0A6C0EJ62</accession>
<evidence type="ECO:0000256" key="9">
    <source>
        <dbReference type="ARBA" id="ARBA00022842"/>
    </source>
</evidence>
<dbReference type="GO" id="GO:0005665">
    <property type="term" value="C:RNA polymerase II, core complex"/>
    <property type="evidence" value="ECO:0007669"/>
    <property type="project" value="TreeGrafter"/>
</dbReference>
<evidence type="ECO:0000256" key="10">
    <source>
        <dbReference type="ARBA" id="ARBA00023125"/>
    </source>
</evidence>
<keyword evidence="11" id="KW-0804">Transcription</keyword>
<dbReference type="InterPro" id="IPR007075">
    <property type="entry name" value="RNA_pol_Rpb1_6"/>
</dbReference>
<keyword evidence="6" id="KW-0548">Nucleotidyltransferase</keyword>
<dbReference type="Gene3D" id="2.40.40.20">
    <property type="match status" value="1"/>
</dbReference>
<evidence type="ECO:0000259" key="13">
    <source>
        <dbReference type="SMART" id="SM00663"/>
    </source>
</evidence>
<dbReference type="InterPro" id="IPR038120">
    <property type="entry name" value="Rpb1_funnel_sf"/>
</dbReference>
<evidence type="ECO:0000256" key="1">
    <source>
        <dbReference type="ARBA" id="ARBA00006460"/>
    </source>
</evidence>
<evidence type="ECO:0000256" key="4">
    <source>
        <dbReference type="ARBA" id="ARBA00022478"/>
    </source>
</evidence>
<dbReference type="Gene3D" id="3.30.1490.180">
    <property type="entry name" value="RNA polymerase ii"/>
    <property type="match status" value="1"/>
</dbReference>
<dbReference type="FunFam" id="4.10.860.120:FF:000003">
    <property type="entry name" value="DNA-directed RNA polymerase subunit"/>
    <property type="match status" value="1"/>
</dbReference>
<dbReference type="EC" id="2.7.7.6" evidence="2"/>
<dbReference type="Gene3D" id="4.10.860.120">
    <property type="entry name" value="RNA polymerase II, clamp domain"/>
    <property type="match status" value="1"/>
</dbReference>
<dbReference type="GO" id="GO:0003677">
    <property type="term" value="F:DNA binding"/>
    <property type="evidence" value="ECO:0007669"/>
    <property type="project" value="UniProtKB-KW"/>
</dbReference>
<sequence length="1505" mass="171908">MSIFQEIDYNARISKVTGVQFCILSPEEIKRRSVAEIFTQETYDNDKPKIGGLFDPRLGIIDHGTKCPTDQLDNRQCPGYFGHIELALPVFHIQYLKYIIQTLKCVCWKCSKLYVDVNNEEVIDIMSKRKGASRFKSIIELCSKIKRCGEKNINGCGILRPNTIKKNPNGLGKLIVEWKVVSDDDEGGKQRIYWDASDCLKILRRIKKEEYEAMGFNEKFCKPYWLICSVFGVPPPSVRPSVRAANNTRMEDDLTHKLCDIVKTNRTLKYKLEQKSHKKIIDEWYQLLQYHIATFVDNTLPGIPPAQQRSGRPLKSVKERLKSKEGRVRGNLMGKRVDYSARSVITPDPNIGINVLGVPVDIAKNLTYPEIVTEYNIDYLTVAVKNGYNTWPGAKNIKRKRDGNIISLKVIDTSNYKLELGDIVNRNLQDNDIVLFNRQPSLHKMSMMCHKVKVLPYKTFRLNVSVTTPYNADFDGDEMNMHVPQSIQTAVEIEELASVETQIITPAQHKPIIGLVQDSIIGSYLFTRYDNYLTKREVLDVLIWIKTFKGDLPKPDILAGTPLSELPDYFPKYKYDTKQDLWSGRTLFSIIIPNINIIKKNMSYDFQPNFQNKVIINKGVVENGVFDKSILGTKEQGIVHIIHNQYGNKKAMEFLNDSQNLVTNWMLMSGFSVGLGDLMTDDESSTKISEIINSKKKQVIELIEHVHSGILKNDTGKPNSEIFEMNVMNFLNKATVEAGQIGTKYLDSDNRMVNLVNSGSKGSEINIGQMIACVGQQSVDGKRIPYGFTDRTLPHFHKYDDGASARGFVENSFVNGLTPIEFFFHAMGGREGLIDTAVKTSETGYIQRKLVKAMEDIRIESDYTVRDADGYIIQFLYGEDGMDPIKIEKQEIPTIMMDFRSIEKKYKLNIDDNWSHYIEPKVYKKFMKIKAAYVNTSFDNYFNKLIQDKTYLIEKINNFSLLDGGTVYYPINLRRIITNARNNFVTEDSKSDLDPMYILEKINELEKRLTINNNIYSENKLFMMLVVCYLSPKVLIQELSLNKVAFDYIIGNITQQFFNSICEPGELVGVISAQSIGEPSTQMTLNTFHFAGVSSKSQVTRGLSRFKELLSATKNVKSPFLTIFLKDEYSTNKELATKVLNDIALTTIKQLIVSSEIYFDNNSDSLDGKLMQIYKEFEELDVEEPDHIKNPWILKFKFNKKIMIDKNIKMIDIYYAINNKFNTEQEDIYCTFTDDNASELILRIQYLNSLSEKTNDCSPEEDTICILKSLETTILNDIVLTGINNITNASMIKNEYLYKFNIDSNSFEKTPEWVIDTEGTNLIDIFKHPFVDTTKTFSNDIHEIYEVLGIEAARNILIQEINEVFAQSSSYVNHRHLSLLVDTMTNKGYLMSVDRHGINKSSRGPLAKCSFEETPDIIAKAAIFGELDNVQGVSSNIMLGQEVPCGTGSIDILFDEEKFIDLMGSMNIEKDKVPLENEETTDEKNKFLDKLCNPNIFTDNLFEKL</sequence>
<evidence type="ECO:0000256" key="7">
    <source>
        <dbReference type="ARBA" id="ARBA00022723"/>
    </source>
</evidence>
<keyword evidence="4" id="KW-0240">DNA-directed RNA polymerase</keyword>
<evidence type="ECO:0000256" key="11">
    <source>
        <dbReference type="ARBA" id="ARBA00023163"/>
    </source>
</evidence>
<dbReference type="InterPro" id="IPR042102">
    <property type="entry name" value="RNA_pol_Rpb1_3_sf"/>
</dbReference>
<dbReference type="InterPro" id="IPR007080">
    <property type="entry name" value="RNA_pol_Rpb1_1"/>
</dbReference>
<evidence type="ECO:0000256" key="8">
    <source>
        <dbReference type="ARBA" id="ARBA00022833"/>
    </source>
</evidence>
<dbReference type="GO" id="GO:0006351">
    <property type="term" value="P:DNA-templated transcription"/>
    <property type="evidence" value="ECO:0007669"/>
    <property type="project" value="InterPro"/>
</dbReference>
<dbReference type="Pfam" id="PF04992">
    <property type="entry name" value="RNA_pol_Rpb1_6"/>
    <property type="match status" value="1"/>
</dbReference>
<dbReference type="SUPFAM" id="SSF64484">
    <property type="entry name" value="beta and beta-prime subunits of DNA dependent RNA-polymerase"/>
    <property type="match status" value="1"/>
</dbReference>
<dbReference type="Pfam" id="PF04990">
    <property type="entry name" value="RNA_pol_Rpb1_7"/>
    <property type="match status" value="1"/>
</dbReference>
<reference evidence="14" key="1">
    <citation type="journal article" date="2020" name="Nature">
        <title>Giant virus diversity and host interactions through global metagenomics.</title>
        <authorList>
            <person name="Schulz F."/>
            <person name="Roux S."/>
            <person name="Paez-Espino D."/>
            <person name="Jungbluth S."/>
            <person name="Walsh D.A."/>
            <person name="Denef V.J."/>
            <person name="McMahon K.D."/>
            <person name="Konstantinidis K.T."/>
            <person name="Eloe-Fadrosh E.A."/>
            <person name="Kyrpides N.C."/>
            <person name="Woyke T."/>
        </authorList>
    </citation>
    <scope>NUCLEOTIDE SEQUENCE</scope>
    <source>
        <strain evidence="14">GVMAG-M-3300001351-8</strain>
    </source>
</reference>
<dbReference type="Gene3D" id="1.10.274.100">
    <property type="entry name" value="RNA polymerase Rpb1, domain 3"/>
    <property type="match status" value="1"/>
</dbReference>
<dbReference type="Gene3D" id="3.30.1360.140">
    <property type="match status" value="1"/>
</dbReference>
<dbReference type="InterPro" id="IPR044893">
    <property type="entry name" value="RNA_pol_Rpb1_clamp_domain"/>
</dbReference>
<dbReference type="Pfam" id="PF00623">
    <property type="entry name" value="RNA_pol_Rpb1_2"/>
    <property type="match status" value="1"/>
</dbReference>
<dbReference type="GO" id="GO:0046872">
    <property type="term" value="F:metal ion binding"/>
    <property type="evidence" value="ECO:0007669"/>
    <property type="project" value="UniProtKB-KW"/>
</dbReference>
<comment type="similarity">
    <text evidence="1">Belongs to the RNA polymerase beta' chain family.</text>
</comment>
<dbReference type="InterPro" id="IPR038593">
    <property type="entry name" value="RNA_pol_Rpb1_7_sf"/>
</dbReference>
<evidence type="ECO:0000256" key="3">
    <source>
        <dbReference type="ARBA" id="ARBA00016625"/>
    </source>
</evidence>
<dbReference type="InterPro" id="IPR007081">
    <property type="entry name" value="RNA_pol_Rpb1_5"/>
</dbReference>
<dbReference type="CDD" id="cd02733">
    <property type="entry name" value="RNAP_II_RPB1_N"/>
    <property type="match status" value="1"/>
</dbReference>
<dbReference type="GO" id="GO:0003899">
    <property type="term" value="F:DNA-directed RNA polymerase activity"/>
    <property type="evidence" value="ECO:0007669"/>
    <property type="project" value="UniProtKB-EC"/>
</dbReference>
<dbReference type="Pfam" id="PF04997">
    <property type="entry name" value="RNA_pol_Rpb1_1"/>
    <property type="match status" value="1"/>
</dbReference>
<dbReference type="FunFam" id="2.40.40.20:FF:000019">
    <property type="entry name" value="DNA-directed RNA polymerase II subunit RPB1"/>
    <property type="match status" value="1"/>
</dbReference>
<evidence type="ECO:0000313" key="14">
    <source>
        <dbReference type="EMBL" id="QHT29038.1"/>
    </source>
</evidence>
<evidence type="ECO:0000256" key="5">
    <source>
        <dbReference type="ARBA" id="ARBA00022679"/>
    </source>
</evidence>
<dbReference type="NCBIfam" id="NF006336">
    <property type="entry name" value="PRK08566.1"/>
    <property type="match status" value="1"/>
</dbReference>
<dbReference type="EMBL" id="MN738867">
    <property type="protein sequence ID" value="QHT29038.1"/>
    <property type="molecule type" value="Genomic_DNA"/>
</dbReference>
<dbReference type="InterPro" id="IPR007066">
    <property type="entry name" value="RNA_pol_Rpb1_3"/>
</dbReference>
<dbReference type="InterPro" id="IPR007083">
    <property type="entry name" value="RNA_pol_Rpb1_4"/>
</dbReference>
<dbReference type="Gene3D" id="1.10.132.30">
    <property type="match status" value="1"/>
</dbReference>
<dbReference type="PANTHER" id="PTHR19376">
    <property type="entry name" value="DNA-DIRECTED RNA POLYMERASE"/>
    <property type="match status" value="1"/>
</dbReference>
<dbReference type="Pfam" id="PF05000">
    <property type="entry name" value="RNA_pol_Rpb1_4"/>
    <property type="match status" value="1"/>
</dbReference>
<dbReference type="InterPro" id="IPR045867">
    <property type="entry name" value="DNA-dir_RpoC_beta_prime"/>
</dbReference>
<dbReference type="CDD" id="cd02584">
    <property type="entry name" value="RNAP_II_Rpb1_C"/>
    <property type="match status" value="1"/>
</dbReference>
<dbReference type="Gene3D" id="6.10.250.2940">
    <property type="match status" value="1"/>
</dbReference>
<dbReference type="InterPro" id="IPR006592">
    <property type="entry name" value="RNA_pol_N"/>
</dbReference>
<evidence type="ECO:0000256" key="6">
    <source>
        <dbReference type="ARBA" id="ARBA00022695"/>
    </source>
</evidence>
<proteinExistence type="inferred from homology"/>
<name>A0A6C0EJ62_9ZZZZ</name>
<keyword evidence="10" id="KW-0238">DNA-binding</keyword>
<dbReference type="Gene3D" id="6.20.50.80">
    <property type="match status" value="1"/>
</dbReference>
<dbReference type="InterPro" id="IPR007073">
    <property type="entry name" value="RNA_pol_Rpb1_7"/>
</dbReference>
<organism evidence="14">
    <name type="scientific">viral metagenome</name>
    <dbReference type="NCBI Taxonomy" id="1070528"/>
    <lineage>
        <taxon>unclassified sequences</taxon>
        <taxon>metagenomes</taxon>
        <taxon>organismal metagenomes</taxon>
    </lineage>
</organism>
<feature type="domain" description="RNA polymerase N-terminal" evidence="13">
    <location>
        <begin position="224"/>
        <end position="527"/>
    </location>
</feature>
<dbReference type="SMART" id="SM00663">
    <property type="entry name" value="RPOLA_N"/>
    <property type="match status" value="1"/>
</dbReference>
<dbReference type="Pfam" id="PF04998">
    <property type="entry name" value="RNA_pol_Rpb1_5"/>
    <property type="match status" value="1"/>
</dbReference>
<dbReference type="PANTHER" id="PTHR19376:SF37">
    <property type="entry name" value="DNA-DIRECTED RNA POLYMERASE II SUBUNIT RPB1"/>
    <property type="match status" value="1"/>
</dbReference>
<dbReference type="InterPro" id="IPR000722">
    <property type="entry name" value="RNA_pol_asu"/>
</dbReference>
<dbReference type="Gene3D" id="1.10.150.390">
    <property type="match status" value="1"/>
</dbReference>
<protein>
    <recommendedName>
        <fullName evidence="3">DNA-directed RNA polymerase II subunit RPB1</fullName>
        <ecNumber evidence="2">2.7.7.6</ecNumber>
    </recommendedName>
    <alternativeName>
        <fullName evidence="12">DNA-directed RNA polymerase II subunit rpb1</fullName>
    </alternativeName>
</protein>
<keyword evidence="9" id="KW-0460">Magnesium</keyword>
<evidence type="ECO:0000256" key="12">
    <source>
        <dbReference type="ARBA" id="ARBA00073930"/>
    </source>
</evidence>
<keyword evidence="8" id="KW-0862">Zinc</keyword>
<keyword evidence="5" id="KW-0808">Transferase</keyword>
<dbReference type="Pfam" id="PF04983">
    <property type="entry name" value="RNA_pol_Rpb1_3"/>
    <property type="match status" value="1"/>
</dbReference>